<evidence type="ECO:0000313" key="2">
    <source>
        <dbReference type="EMBL" id="KAF5920217.1"/>
    </source>
</evidence>
<evidence type="ECO:0000256" key="1">
    <source>
        <dbReference type="SAM" id="MobiDB-lite"/>
    </source>
</evidence>
<dbReference type="Proteomes" id="UP000551758">
    <property type="component" value="Unassembled WGS sequence"/>
</dbReference>
<feature type="region of interest" description="Disordered" evidence="1">
    <location>
        <begin position="23"/>
        <end position="86"/>
    </location>
</feature>
<keyword evidence="3" id="KW-1185">Reference proteome</keyword>
<evidence type="ECO:0000313" key="3">
    <source>
        <dbReference type="Proteomes" id="UP000551758"/>
    </source>
</evidence>
<name>A0A7J7EX06_DICBM</name>
<dbReference type="EMBL" id="JACDTQ010002158">
    <property type="protein sequence ID" value="KAF5920217.1"/>
    <property type="molecule type" value="Genomic_DNA"/>
</dbReference>
<sequence length="86" mass="9185">MQALLAPAPPWMAFGRPRPRAPCPAFPRPSPGGAAQAARCPPECLSHTPPPPRAPAVPSRLRLRSEPAGLRRLRLREGSGGPGWPR</sequence>
<accession>A0A7J7EX06</accession>
<gene>
    <name evidence="2" type="ORF">HPG69_006488</name>
</gene>
<comment type="caution">
    <text evidence="2">The sequence shown here is derived from an EMBL/GenBank/DDBJ whole genome shotgun (WGS) entry which is preliminary data.</text>
</comment>
<organism evidence="2 3">
    <name type="scientific">Diceros bicornis minor</name>
    <name type="common">South-central black rhinoceros</name>
    <dbReference type="NCBI Taxonomy" id="77932"/>
    <lineage>
        <taxon>Eukaryota</taxon>
        <taxon>Metazoa</taxon>
        <taxon>Chordata</taxon>
        <taxon>Craniata</taxon>
        <taxon>Vertebrata</taxon>
        <taxon>Euteleostomi</taxon>
        <taxon>Mammalia</taxon>
        <taxon>Eutheria</taxon>
        <taxon>Laurasiatheria</taxon>
        <taxon>Perissodactyla</taxon>
        <taxon>Rhinocerotidae</taxon>
        <taxon>Diceros</taxon>
    </lineage>
</organism>
<dbReference type="AlphaFoldDB" id="A0A7J7EX06"/>
<reference evidence="2 3" key="1">
    <citation type="journal article" date="2020" name="Mol. Biol. Evol.">
        <title>Interspecific Gene Flow and the Evolution of Specialization in Black and White Rhinoceros.</title>
        <authorList>
            <person name="Moodley Y."/>
            <person name="Westbury M.V."/>
            <person name="Russo I.M."/>
            <person name="Gopalakrishnan S."/>
            <person name="Rakotoarivelo A."/>
            <person name="Olsen R.A."/>
            <person name="Prost S."/>
            <person name="Tunstall T."/>
            <person name="Ryder O.A."/>
            <person name="Dalen L."/>
            <person name="Bruford M.W."/>
        </authorList>
    </citation>
    <scope>NUCLEOTIDE SEQUENCE [LARGE SCALE GENOMIC DNA]</scope>
    <source>
        <strain evidence="2">SBR-YM</strain>
        <tissue evidence="2">Skin</tissue>
    </source>
</reference>
<proteinExistence type="predicted"/>
<protein>
    <submittedName>
        <fullName evidence="2">Uncharacterized protein</fullName>
    </submittedName>
</protein>